<protein>
    <submittedName>
        <fullName evidence="1">Uncharacterized protein</fullName>
    </submittedName>
</protein>
<evidence type="ECO:0000313" key="2">
    <source>
        <dbReference type="Proteomes" id="UP000821866"/>
    </source>
</evidence>
<keyword evidence="2" id="KW-1185">Reference proteome</keyword>
<dbReference type="Proteomes" id="UP000821866">
    <property type="component" value="Chromosome 8"/>
</dbReference>
<reference evidence="1" key="1">
    <citation type="journal article" date="2020" name="Cell">
        <title>Large-Scale Comparative Analyses of Tick Genomes Elucidate Their Genetic Diversity and Vector Capacities.</title>
        <authorList>
            <consortium name="Tick Genome and Microbiome Consortium (TIGMIC)"/>
            <person name="Jia N."/>
            <person name="Wang J."/>
            <person name="Shi W."/>
            <person name="Du L."/>
            <person name="Sun Y."/>
            <person name="Zhan W."/>
            <person name="Jiang J.F."/>
            <person name="Wang Q."/>
            <person name="Zhang B."/>
            <person name="Ji P."/>
            <person name="Bell-Sakyi L."/>
            <person name="Cui X.M."/>
            <person name="Yuan T.T."/>
            <person name="Jiang B.G."/>
            <person name="Yang W.F."/>
            <person name="Lam T.T."/>
            <person name="Chang Q.C."/>
            <person name="Ding S.J."/>
            <person name="Wang X.J."/>
            <person name="Zhu J.G."/>
            <person name="Ruan X.D."/>
            <person name="Zhao L."/>
            <person name="Wei J.T."/>
            <person name="Ye R.Z."/>
            <person name="Que T.C."/>
            <person name="Du C.H."/>
            <person name="Zhou Y.H."/>
            <person name="Cheng J.X."/>
            <person name="Dai P.F."/>
            <person name="Guo W.B."/>
            <person name="Han X.H."/>
            <person name="Huang E.J."/>
            <person name="Li L.F."/>
            <person name="Wei W."/>
            <person name="Gao Y.C."/>
            <person name="Liu J.Z."/>
            <person name="Shao H.Z."/>
            <person name="Wang X."/>
            <person name="Wang C.C."/>
            <person name="Yang T.C."/>
            <person name="Huo Q.B."/>
            <person name="Li W."/>
            <person name="Chen H.Y."/>
            <person name="Chen S.E."/>
            <person name="Zhou L.G."/>
            <person name="Ni X.B."/>
            <person name="Tian J.H."/>
            <person name="Sheng Y."/>
            <person name="Liu T."/>
            <person name="Pan Y.S."/>
            <person name="Xia L.Y."/>
            <person name="Li J."/>
            <person name="Zhao F."/>
            <person name="Cao W.C."/>
        </authorList>
    </citation>
    <scope>NUCLEOTIDE SEQUENCE</scope>
    <source>
        <strain evidence="1">Rmic-2018</strain>
    </source>
</reference>
<reference evidence="1" key="2">
    <citation type="submission" date="2021-09" db="EMBL/GenBank/DDBJ databases">
        <authorList>
            <person name="Jia N."/>
            <person name="Wang J."/>
            <person name="Shi W."/>
            <person name="Du L."/>
            <person name="Sun Y."/>
            <person name="Zhan W."/>
            <person name="Jiang J."/>
            <person name="Wang Q."/>
            <person name="Zhang B."/>
            <person name="Ji P."/>
            <person name="Sakyi L.B."/>
            <person name="Cui X."/>
            <person name="Yuan T."/>
            <person name="Jiang B."/>
            <person name="Yang W."/>
            <person name="Lam T.T.-Y."/>
            <person name="Chang Q."/>
            <person name="Ding S."/>
            <person name="Wang X."/>
            <person name="Zhu J."/>
            <person name="Ruan X."/>
            <person name="Zhao L."/>
            <person name="Wei J."/>
            <person name="Que T."/>
            <person name="Du C."/>
            <person name="Cheng J."/>
            <person name="Dai P."/>
            <person name="Han X."/>
            <person name="Huang E."/>
            <person name="Gao Y."/>
            <person name="Liu J."/>
            <person name="Shao H."/>
            <person name="Ye R."/>
            <person name="Li L."/>
            <person name="Wei W."/>
            <person name="Wang X."/>
            <person name="Wang C."/>
            <person name="Huo Q."/>
            <person name="Li W."/>
            <person name="Guo W."/>
            <person name="Chen H."/>
            <person name="Chen S."/>
            <person name="Zhou L."/>
            <person name="Zhou L."/>
            <person name="Ni X."/>
            <person name="Tian J."/>
            <person name="Zhou Y."/>
            <person name="Sheng Y."/>
            <person name="Liu T."/>
            <person name="Pan Y."/>
            <person name="Xia L."/>
            <person name="Li J."/>
            <person name="Zhao F."/>
            <person name="Cao W."/>
        </authorList>
    </citation>
    <scope>NUCLEOTIDE SEQUENCE</scope>
    <source>
        <strain evidence="1">Rmic-2018</strain>
        <tissue evidence="1">Larvae</tissue>
    </source>
</reference>
<accession>A0A9J6DCP7</accession>
<evidence type="ECO:0000313" key="1">
    <source>
        <dbReference type="EMBL" id="KAH8019901.1"/>
    </source>
</evidence>
<dbReference type="AlphaFoldDB" id="A0A9J6DCP7"/>
<comment type="caution">
    <text evidence="1">The sequence shown here is derived from an EMBL/GenBank/DDBJ whole genome shotgun (WGS) entry which is preliminary data.</text>
</comment>
<organism evidence="1 2">
    <name type="scientific">Rhipicephalus microplus</name>
    <name type="common">Cattle tick</name>
    <name type="synonym">Boophilus microplus</name>
    <dbReference type="NCBI Taxonomy" id="6941"/>
    <lineage>
        <taxon>Eukaryota</taxon>
        <taxon>Metazoa</taxon>
        <taxon>Ecdysozoa</taxon>
        <taxon>Arthropoda</taxon>
        <taxon>Chelicerata</taxon>
        <taxon>Arachnida</taxon>
        <taxon>Acari</taxon>
        <taxon>Parasitiformes</taxon>
        <taxon>Ixodida</taxon>
        <taxon>Ixodoidea</taxon>
        <taxon>Ixodidae</taxon>
        <taxon>Rhipicephalinae</taxon>
        <taxon>Rhipicephalus</taxon>
        <taxon>Boophilus</taxon>
    </lineage>
</organism>
<proteinExistence type="predicted"/>
<dbReference type="EMBL" id="JABSTU010000010">
    <property type="protein sequence ID" value="KAH8019901.1"/>
    <property type="molecule type" value="Genomic_DNA"/>
</dbReference>
<dbReference type="PANTHER" id="PTHR31025">
    <property type="entry name" value="SI:CH211-196P9.1-RELATED"/>
    <property type="match status" value="1"/>
</dbReference>
<dbReference type="VEuPathDB" id="VectorBase:LOC119164910"/>
<gene>
    <name evidence="1" type="ORF">HPB51_023184</name>
</gene>
<sequence length="316" mass="35567">MPPIRCLLTVPHIQIKRTYHLEEGSVVALKHAIATCPVLGSQVQLSCSKFQVMDPLFNELVDLATEDSIPDMSKIVLMVQQKSSGNEAPSCSSSQVNFPSFTFLFPLGSGDNDGINFKLPSLGALHEKVISSPLLTPSTFRQIIDILHNEMAKSTLYPTRCFYSKVTTLLLDKYPQLKDVIGSGHDSWKVALRNKYKNLRRKLDDHEDVLASRQKFGAQKKTGGTTELQRKKAGKMSVSITDLTAEDDDSIAKHEDRLVLETKKLLPDEQLVEKLMALTAGKRLPDVATKTVHDVKKNYPYMMDFQRVRWLFFTSR</sequence>
<dbReference type="PANTHER" id="PTHR31025:SF9">
    <property type="entry name" value="SI:DKEY-286J15.1"/>
    <property type="match status" value="1"/>
</dbReference>
<name>A0A9J6DCP7_RHIMP</name>